<dbReference type="AlphaFoldDB" id="Q0G7V4"/>
<comment type="caution">
    <text evidence="1">The sequence shown here is derived from an EMBL/GenBank/DDBJ whole genome shotgun (WGS) entry which is preliminary data.</text>
</comment>
<dbReference type="EMBL" id="AATP01000001">
    <property type="protein sequence ID" value="EAU42260.1"/>
    <property type="molecule type" value="Genomic_DNA"/>
</dbReference>
<gene>
    <name evidence="1" type="ORF">FP2506_05461</name>
</gene>
<evidence type="ECO:0000313" key="1">
    <source>
        <dbReference type="EMBL" id="EAU42260.1"/>
    </source>
</evidence>
<evidence type="ECO:0000313" key="2">
    <source>
        <dbReference type="Proteomes" id="UP000004310"/>
    </source>
</evidence>
<sequence>MKAETLWKKIPLPARCGRHFVDNVRFFSPL</sequence>
<dbReference type="HOGENOM" id="CLU_3403692_0_0_5"/>
<accession>Q0G7V4</accession>
<protein>
    <submittedName>
        <fullName evidence="1">Uncharacterized protein</fullName>
    </submittedName>
</protein>
<proteinExistence type="predicted"/>
<reference evidence="1 2" key="1">
    <citation type="journal article" date="2010" name="J. Bacteriol.">
        <title>Genome sequence of Fulvimarina pelagi HTCC2506T, a Mn(II)-oxidizing alphaproteobacterium possessing an aerobic anoxygenic photosynthetic gene cluster and Xanthorhodopsin.</title>
        <authorList>
            <person name="Kang I."/>
            <person name="Oh H.M."/>
            <person name="Lim S.I."/>
            <person name="Ferriera S."/>
            <person name="Giovannoni S.J."/>
            <person name="Cho J.C."/>
        </authorList>
    </citation>
    <scope>NUCLEOTIDE SEQUENCE [LARGE SCALE GENOMIC DNA]</scope>
    <source>
        <strain evidence="1 2">HTCC2506</strain>
    </source>
</reference>
<dbReference type="Proteomes" id="UP000004310">
    <property type="component" value="Unassembled WGS sequence"/>
</dbReference>
<organism evidence="1 2">
    <name type="scientific">Fulvimarina pelagi HTCC2506</name>
    <dbReference type="NCBI Taxonomy" id="314231"/>
    <lineage>
        <taxon>Bacteria</taxon>
        <taxon>Pseudomonadati</taxon>
        <taxon>Pseudomonadota</taxon>
        <taxon>Alphaproteobacteria</taxon>
        <taxon>Hyphomicrobiales</taxon>
        <taxon>Aurantimonadaceae</taxon>
        <taxon>Fulvimarina</taxon>
    </lineage>
</organism>
<name>Q0G7V4_9HYPH</name>
<keyword evidence="2" id="KW-1185">Reference proteome</keyword>